<gene>
    <name evidence="1" type="ordered locus">PBPRC0065</name>
</gene>
<accession>Q6LW69</accession>
<name>Q6LW69_PHOPR</name>
<dbReference type="AlphaFoldDB" id="Q6LW69"/>
<geneLocation type="plasmid" evidence="1 2">
    <name>pPBPR1</name>
</geneLocation>
<evidence type="ECO:0000313" key="1">
    <source>
        <dbReference type="EMBL" id="CAG18003.1"/>
    </source>
</evidence>
<reference evidence="2" key="1">
    <citation type="journal article" date="2005" name="Science">
        <title>Life at depth: Photobacterium profundum genome sequence and expression analysis.</title>
        <authorList>
            <person name="Vezzi A."/>
            <person name="Campanaro S."/>
            <person name="D'Angelo M."/>
            <person name="Simonato F."/>
            <person name="Vitulo N."/>
            <person name="Lauro F.M."/>
            <person name="Cestaro A."/>
            <person name="Malacrida G."/>
            <person name="Simionati B."/>
            <person name="Cannata N."/>
            <person name="Romualdi C."/>
            <person name="Bartlett D.H."/>
            <person name="Valle G."/>
        </authorList>
    </citation>
    <scope>NUCLEOTIDE SEQUENCE [LARGE SCALE GENOMIC DNA]</scope>
    <source>
        <strain evidence="2">ATCC BAA-1253 / SS9</strain>
    </source>
</reference>
<dbReference type="HOGENOM" id="CLU_2424377_0_0_6"/>
<dbReference type="KEGG" id="ppr:PBPRC0065"/>
<dbReference type="EMBL" id="CR377818">
    <property type="protein sequence ID" value="CAG18003.1"/>
    <property type="molecule type" value="Genomic_DNA"/>
</dbReference>
<evidence type="ECO:0000313" key="2">
    <source>
        <dbReference type="Proteomes" id="UP000000593"/>
    </source>
</evidence>
<proteinExistence type="predicted"/>
<dbReference type="Proteomes" id="UP000000593">
    <property type="component" value="Plasmid pPBPR1"/>
</dbReference>
<sequence>MLFPLRTRIIASGQRDNIRRLNSFSSFGNPLSGRPVLFTINSMFIQHLETITVYNYSDYIHSMFKSNCLTSHINRLKIIHLSCYIVTVHLI</sequence>
<organism evidence="1 2">
    <name type="scientific">Photobacterium profundum (strain SS9)</name>
    <dbReference type="NCBI Taxonomy" id="298386"/>
    <lineage>
        <taxon>Bacteria</taxon>
        <taxon>Pseudomonadati</taxon>
        <taxon>Pseudomonadota</taxon>
        <taxon>Gammaproteobacteria</taxon>
        <taxon>Vibrionales</taxon>
        <taxon>Vibrionaceae</taxon>
        <taxon>Photobacterium</taxon>
    </lineage>
</organism>
<protein>
    <submittedName>
        <fullName evidence="1">Uncharacterized protein</fullName>
    </submittedName>
</protein>
<keyword evidence="2" id="KW-1185">Reference proteome</keyword>
<keyword evidence="1" id="KW-0614">Plasmid</keyword>